<comment type="caution">
    <text evidence="1">The sequence shown here is derived from an EMBL/GenBank/DDBJ whole genome shotgun (WGS) entry which is preliminary data.</text>
</comment>
<dbReference type="InterPro" id="IPR002110">
    <property type="entry name" value="Ankyrin_rpt"/>
</dbReference>
<keyword evidence="2" id="KW-1185">Reference proteome</keyword>
<dbReference type="PANTHER" id="PTHR46586:SF3">
    <property type="entry name" value="ANKYRIN REPEAT-CONTAINING PROTEIN"/>
    <property type="match status" value="1"/>
</dbReference>
<evidence type="ECO:0000313" key="2">
    <source>
        <dbReference type="Proteomes" id="UP001259832"/>
    </source>
</evidence>
<gene>
    <name evidence="1" type="ORF">P3T76_004867</name>
</gene>
<organism evidence="1 2">
    <name type="scientific">Phytophthora citrophthora</name>
    <dbReference type="NCBI Taxonomy" id="4793"/>
    <lineage>
        <taxon>Eukaryota</taxon>
        <taxon>Sar</taxon>
        <taxon>Stramenopiles</taxon>
        <taxon>Oomycota</taxon>
        <taxon>Peronosporomycetes</taxon>
        <taxon>Peronosporales</taxon>
        <taxon>Peronosporaceae</taxon>
        <taxon>Phytophthora</taxon>
    </lineage>
</organism>
<dbReference type="AlphaFoldDB" id="A0AAD9GSP2"/>
<dbReference type="Gene3D" id="1.25.40.20">
    <property type="entry name" value="Ankyrin repeat-containing domain"/>
    <property type="match status" value="2"/>
</dbReference>
<dbReference type="SUPFAM" id="SSF140860">
    <property type="entry name" value="Pseudo ankyrin repeat-like"/>
    <property type="match status" value="1"/>
</dbReference>
<evidence type="ECO:0008006" key="3">
    <source>
        <dbReference type="Google" id="ProtNLM"/>
    </source>
</evidence>
<dbReference type="InterPro" id="IPR052050">
    <property type="entry name" value="SecEffector_AnkRepeat"/>
</dbReference>
<accession>A0AAD9GSP2</accession>
<dbReference type="Proteomes" id="UP001259832">
    <property type="component" value="Unassembled WGS sequence"/>
</dbReference>
<protein>
    <recommendedName>
        <fullName evidence="3">Ankyrin repeat protein</fullName>
    </recommendedName>
</protein>
<dbReference type="EMBL" id="JASMQC010000007">
    <property type="protein sequence ID" value="KAK1943471.1"/>
    <property type="molecule type" value="Genomic_DNA"/>
</dbReference>
<proteinExistence type="predicted"/>
<evidence type="ECO:0000313" key="1">
    <source>
        <dbReference type="EMBL" id="KAK1943471.1"/>
    </source>
</evidence>
<reference evidence="1" key="1">
    <citation type="submission" date="2023-08" db="EMBL/GenBank/DDBJ databases">
        <title>Reference Genome Resource for the Citrus Pathogen Phytophthora citrophthora.</title>
        <authorList>
            <person name="Moller H."/>
            <person name="Coetzee B."/>
            <person name="Rose L.J."/>
            <person name="Van Niekerk J.M."/>
        </authorList>
    </citation>
    <scope>NUCLEOTIDE SEQUENCE</scope>
    <source>
        <strain evidence="1">STE-U-9442</strain>
    </source>
</reference>
<dbReference type="PANTHER" id="PTHR46586">
    <property type="entry name" value="ANKYRIN REPEAT-CONTAINING PROTEIN"/>
    <property type="match status" value="1"/>
</dbReference>
<name>A0AAD9GSP2_9STRA</name>
<sequence length="856" mass="93615">MTETPLLTAVTFALRSRLPAMDHFVHLINHFLIPTTIDAAVYLDLQLVTKVFGACRPLTFGAMDGAAARGRLDIVKRIHANRSEGCSAAAFNGAAASNNLDVLGWLLESYSGCCNITEAVAYAAGAGHLRVVKFLRASEYVRFTLLDYIAALEAAVLNEQVEVLGCMLNEESISFYQQLGGASAVNTAAKNGLTKVMQVLVGIIPWSDKYMYCRSPGLESAAAAGHIDIVTLLLKHGRFSQTYLEISVEKAAKGGHMRIVFMLLPSCGEGRVGRALAAAVVNNRNTLAEFLVRFCSSSQVESVAKSVGIDQCELLKLLLTKHTCLDCFEDPVDESAYISFASAAACGNEQVVEENMHQFTSTPAVHIGSIVEVAAATSQCETVKMILDYFTLSIGFPEDFGVRPALKRALEVSDNEMVRLLTTYCDKYMVGAVLMKFVVENKVQALNVLTERSYQYVKAACAVKEYLADRIGIFTTLMEFIQISTTGKVSVTLSETGRLEFVNQGSVKQQKLDTLFTQAVMNGTTELVEFLLGEMSGGVIGLSLLTAARLGHIELVKLLLGKSEPWEIQFYALEEAAKARKVKVVDYLRKWCGPTRMARIIADMRKTGDEEAAVQLANLPLLTAVAVALPLKIQDIDHILYLVNHFLMPSTIDAAVYLDLRQVTKVFGSCRPWTVGVMDGAASRGRLDIIIQLHNNRSEGCSAAAFNGAAANNHCEVLRFLHMWYVDSCNFTEALTSAVGAGHLQAVVYLILSVATRHGNPRPNYDIVFDAVVLNGRVTILEFLLRTNDVRIMMRRGTYRRLVTTAAKNGLTDVLRVLLCAERTPNVNVPEVLEYAAATGNVDIVSLLLEHTCSWK</sequence>
<dbReference type="SUPFAM" id="SSF48403">
    <property type="entry name" value="Ankyrin repeat"/>
    <property type="match status" value="2"/>
</dbReference>
<dbReference type="InterPro" id="IPR036770">
    <property type="entry name" value="Ankyrin_rpt-contain_sf"/>
</dbReference>
<dbReference type="SMART" id="SM00248">
    <property type="entry name" value="ANK"/>
    <property type="match status" value="8"/>
</dbReference>